<feature type="coiled-coil region" evidence="2">
    <location>
        <begin position="165"/>
        <end position="234"/>
    </location>
</feature>
<dbReference type="AlphaFoldDB" id="A0A7C6AFD0"/>
<evidence type="ECO:0000313" key="4">
    <source>
        <dbReference type="EMBL" id="HHS62691.1"/>
    </source>
</evidence>
<gene>
    <name evidence="4" type="ORF">ENV70_03610</name>
</gene>
<keyword evidence="1" id="KW-0732">Signal</keyword>
<keyword evidence="2" id="KW-0175">Coiled coil</keyword>
<evidence type="ECO:0000256" key="1">
    <source>
        <dbReference type="ARBA" id="ARBA00022729"/>
    </source>
</evidence>
<comment type="caution">
    <text evidence="4">The sequence shown here is derived from an EMBL/GenBank/DDBJ whole genome shotgun (WGS) entry which is preliminary data.</text>
</comment>
<dbReference type="Pfam" id="PF01551">
    <property type="entry name" value="Peptidase_M23"/>
    <property type="match status" value="1"/>
</dbReference>
<dbReference type="EMBL" id="DTHJ01000073">
    <property type="protein sequence ID" value="HHS62691.1"/>
    <property type="molecule type" value="Genomic_DNA"/>
</dbReference>
<sequence>MKLILIFLCLFLQINQKQKELDDLKRKLSEVRQEIKQLEKEKSGALARIDKIDEAINLSTEYIEKLTAQEYEEKMRVAELNREIARLESKMKFQKEELKERLIRLYKWTPFYKLEILFSSKSIPEILSTSYYLQILAKNDRKLFFEFKDDWTKYLADKKMREQLISVLETRRQEKELELDQLNKERQEKRKILDEIAKQENEKKKVEKELKSAQRKLEDLIVSLRKKKEKEEASAKSYFEMNKGKLPWPCKGSVGTKFGKVVHPKYNTTTKNNGIDILSNYGENVYAVAQGKVVYAGKFIGYGDLVVIDHQDGFYSLYGHLSEILVKVGDEVPSGRIIGRVGESGSLSGPMLHFELRKEGKPVDPLVYLE</sequence>
<feature type="domain" description="M23ase beta-sheet core" evidence="3">
    <location>
        <begin position="271"/>
        <end position="365"/>
    </location>
</feature>
<name>A0A7C6AFD0_UNCW3</name>
<dbReference type="Gene3D" id="6.10.250.3150">
    <property type="match status" value="1"/>
</dbReference>
<dbReference type="PANTHER" id="PTHR21666">
    <property type="entry name" value="PEPTIDASE-RELATED"/>
    <property type="match status" value="1"/>
</dbReference>
<dbReference type="CDD" id="cd12797">
    <property type="entry name" value="M23_peptidase"/>
    <property type="match status" value="1"/>
</dbReference>
<dbReference type="SUPFAM" id="SSF51261">
    <property type="entry name" value="Duplicated hybrid motif"/>
    <property type="match status" value="1"/>
</dbReference>
<dbReference type="GO" id="GO:0004222">
    <property type="term" value="F:metalloendopeptidase activity"/>
    <property type="evidence" value="ECO:0007669"/>
    <property type="project" value="TreeGrafter"/>
</dbReference>
<evidence type="ECO:0000259" key="3">
    <source>
        <dbReference type="Pfam" id="PF01551"/>
    </source>
</evidence>
<dbReference type="InterPro" id="IPR050570">
    <property type="entry name" value="Cell_wall_metabolism_enzyme"/>
</dbReference>
<dbReference type="Gene3D" id="2.70.70.10">
    <property type="entry name" value="Glucose Permease (Domain IIA)"/>
    <property type="match status" value="1"/>
</dbReference>
<proteinExistence type="predicted"/>
<dbReference type="InterPro" id="IPR016047">
    <property type="entry name" value="M23ase_b-sheet_dom"/>
</dbReference>
<organism evidence="4">
    <name type="scientific">candidate division WOR-3 bacterium</name>
    <dbReference type="NCBI Taxonomy" id="2052148"/>
    <lineage>
        <taxon>Bacteria</taxon>
        <taxon>Bacteria division WOR-3</taxon>
    </lineage>
</organism>
<dbReference type="InterPro" id="IPR011055">
    <property type="entry name" value="Dup_hybrid_motif"/>
</dbReference>
<protein>
    <recommendedName>
        <fullName evidence="3">M23ase beta-sheet core domain-containing protein</fullName>
    </recommendedName>
</protein>
<dbReference type="PANTHER" id="PTHR21666:SF289">
    <property type="entry name" value="L-ALA--D-GLU ENDOPEPTIDASE"/>
    <property type="match status" value="1"/>
</dbReference>
<evidence type="ECO:0000256" key="2">
    <source>
        <dbReference type="SAM" id="Coils"/>
    </source>
</evidence>
<reference evidence="4" key="1">
    <citation type="journal article" date="2020" name="mSystems">
        <title>Genome- and Community-Level Interaction Insights into Carbon Utilization and Element Cycling Functions of Hydrothermarchaeota in Hydrothermal Sediment.</title>
        <authorList>
            <person name="Zhou Z."/>
            <person name="Liu Y."/>
            <person name="Xu W."/>
            <person name="Pan J."/>
            <person name="Luo Z.H."/>
            <person name="Li M."/>
        </authorList>
    </citation>
    <scope>NUCLEOTIDE SEQUENCE [LARGE SCALE GENOMIC DNA]</scope>
    <source>
        <strain evidence="4">SpSt-783</strain>
    </source>
</reference>
<accession>A0A7C6AFD0</accession>
<feature type="coiled-coil region" evidence="2">
    <location>
        <begin position="14"/>
        <end position="104"/>
    </location>
</feature>